<dbReference type="SUPFAM" id="SSF50978">
    <property type="entry name" value="WD40 repeat-like"/>
    <property type="match status" value="1"/>
</dbReference>
<feature type="repeat" description="WD" evidence="3">
    <location>
        <begin position="278"/>
        <end position="319"/>
    </location>
</feature>
<sequence>MYEVLHRQEGAHDDGIWSVGWARGVSDGIEHIVTGSLDDTVKAWKWDDHRLDLRYIFEGHALGVVSVDVDSSGSIAASNSLDSHIRLWDLVSGNQYEVLHRQEGAHDDGIWSVGWARGVSDGIEHIVTGSLDDTVKAWKWDDHRLDLRYIFEGHALGVVSVDVDSSGSIAASNSLDSHIRLWDLVSGNQVQSIDAGPVNAWTVTFSPDSKMIATGSHSGKIILYSVGSGEKSEQSLDSTGKFTLSIAFRPDGQQIASGAIDGMIKLFDIETGKMLTTLEGHAMPIRSLTFSPDCRHLITASDDCHIKIYDVPTGELISTLSGHGSWVLNVDFSADNKHFASASSDKTVKIWDVETRDCVQTFDHHTDQVWGVKYNSNGSRLVSVSDDHSIIIYNCPL</sequence>
<dbReference type="InterPro" id="IPR001680">
    <property type="entry name" value="WD40_rpt"/>
</dbReference>
<keyword evidence="2" id="KW-0677">Repeat</keyword>
<accession>A0A7R9PYN2</accession>
<dbReference type="SMART" id="SM00320">
    <property type="entry name" value="WD40"/>
    <property type="match status" value="9"/>
</dbReference>
<dbReference type="Gene3D" id="2.130.10.10">
    <property type="entry name" value="YVTN repeat-like/Quinoprotein amine dehydrogenase"/>
    <property type="match status" value="2"/>
</dbReference>
<dbReference type="GO" id="GO:0016593">
    <property type="term" value="C:Cdc73/Paf1 complex"/>
    <property type="evidence" value="ECO:0007669"/>
    <property type="project" value="TreeGrafter"/>
</dbReference>
<dbReference type="EMBL" id="OC857420">
    <property type="protein sequence ID" value="CAD7625147.1"/>
    <property type="molecule type" value="Genomic_DNA"/>
</dbReference>
<dbReference type="Pfam" id="PF00400">
    <property type="entry name" value="WD40"/>
    <property type="match status" value="8"/>
</dbReference>
<feature type="repeat" description="WD" evidence="3">
    <location>
        <begin position="236"/>
        <end position="277"/>
    </location>
</feature>
<dbReference type="PANTHER" id="PTHR44090:SF1">
    <property type="entry name" value="SUPERKILLER COMPLEX PROTEIN 8"/>
    <property type="match status" value="1"/>
</dbReference>
<feature type="repeat" description="WD" evidence="3">
    <location>
        <begin position="320"/>
        <end position="361"/>
    </location>
</feature>
<evidence type="ECO:0000256" key="2">
    <source>
        <dbReference type="ARBA" id="ARBA00022737"/>
    </source>
</evidence>
<dbReference type="InterPro" id="IPR015943">
    <property type="entry name" value="WD40/YVTN_repeat-like_dom_sf"/>
</dbReference>
<evidence type="ECO:0000256" key="3">
    <source>
        <dbReference type="PROSITE-ProRule" id="PRU00221"/>
    </source>
</evidence>
<dbReference type="InterPro" id="IPR051510">
    <property type="entry name" value="SKI8"/>
</dbReference>
<gene>
    <name evidence="4" type="ORF">OSB1V03_LOCUS5583</name>
</gene>
<dbReference type="PROSITE" id="PS50082">
    <property type="entry name" value="WD_REPEATS_2"/>
    <property type="match status" value="6"/>
</dbReference>
<dbReference type="OrthoDB" id="17410at2759"/>
<evidence type="ECO:0000256" key="1">
    <source>
        <dbReference type="ARBA" id="ARBA00022574"/>
    </source>
</evidence>
<protein>
    <recommendedName>
        <fullName evidence="6">WD repeat-containing protein 61</fullName>
    </recommendedName>
</protein>
<proteinExistence type="predicted"/>
<evidence type="ECO:0000313" key="5">
    <source>
        <dbReference type="Proteomes" id="UP000759131"/>
    </source>
</evidence>
<dbReference type="AlphaFoldDB" id="A0A7R9PYN2"/>
<dbReference type="EMBL" id="CAJPIZ010002845">
    <property type="protein sequence ID" value="CAG2105577.1"/>
    <property type="molecule type" value="Genomic_DNA"/>
</dbReference>
<dbReference type="PANTHER" id="PTHR44090">
    <property type="entry name" value="WD REPEAT-CONTAINING PROTEIN 61"/>
    <property type="match status" value="1"/>
</dbReference>
<feature type="repeat" description="WD" evidence="3">
    <location>
        <begin position="57"/>
        <end position="98"/>
    </location>
</feature>
<dbReference type="Proteomes" id="UP000759131">
    <property type="component" value="Unassembled WGS sequence"/>
</dbReference>
<dbReference type="PRINTS" id="PR00320">
    <property type="entry name" value="GPROTEINBRPT"/>
</dbReference>
<organism evidence="4">
    <name type="scientific">Medioppia subpectinata</name>
    <dbReference type="NCBI Taxonomy" id="1979941"/>
    <lineage>
        <taxon>Eukaryota</taxon>
        <taxon>Metazoa</taxon>
        <taxon>Ecdysozoa</taxon>
        <taxon>Arthropoda</taxon>
        <taxon>Chelicerata</taxon>
        <taxon>Arachnida</taxon>
        <taxon>Acari</taxon>
        <taxon>Acariformes</taxon>
        <taxon>Sarcoptiformes</taxon>
        <taxon>Oribatida</taxon>
        <taxon>Brachypylina</taxon>
        <taxon>Oppioidea</taxon>
        <taxon>Oppiidae</taxon>
        <taxon>Medioppia</taxon>
    </lineage>
</organism>
<dbReference type="SUPFAM" id="SSF50998">
    <property type="entry name" value="Quinoprotein alcohol dehydrogenase-like"/>
    <property type="match status" value="1"/>
</dbReference>
<feature type="repeat" description="WD" evidence="3">
    <location>
        <begin position="362"/>
        <end position="397"/>
    </location>
</feature>
<dbReference type="InterPro" id="IPR036322">
    <property type="entry name" value="WD40_repeat_dom_sf"/>
</dbReference>
<name>A0A7R9PYN2_9ACAR</name>
<feature type="repeat" description="WD" evidence="3">
    <location>
        <begin position="151"/>
        <end position="192"/>
    </location>
</feature>
<evidence type="ECO:0008006" key="6">
    <source>
        <dbReference type="Google" id="ProtNLM"/>
    </source>
</evidence>
<dbReference type="CDD" id="cd00200">
    <property type="entry name" value="WD40"/>
    <property type="match status" value="1"/>
</dbReference>
<keyword evidence="1 3" id="KW-0853">WD repeat</keyword>
<dbReference type="PROSITE" id="PS50294">
    <property type="entry name" value="WD_REPEATS_REGION"/>
    <property type="match status" value="5"/>
</dbReference>
<dbReference type="InterPro" id="IPR020472">
    <property type="entry name" value="WD40_PAC1"/>
</dbReference>
<reference evidence="4" key="1">
    <citation type="submission" date="2020-11" db="EMBL/GenBank/DDBJ databases">
        <authorList>
            <person name="Tran Van P."/>
        </authorList>
    </citation>
    <scope>NUCLEOTIDE SEQUENCE</scope>
</reference>
<keyword evidence="5" id="KW-1185">Reference proteome</keyword>
<evidence type="ECO:0000313" key="4">
    <source>
        <dbReference type="EMBL" id="CAD7625147.1"/>
    </source>
</evidence>
<dbReference type="InterPro" id="IPR011047">
    <property type="entry name" value="Quinoprotein_ADH-like_sf"/>
</dbReference>